<accession>A0A8D9DJH5</accession>
<sequence length="67" mass="7506">MGSNSESVSTVMGSTNFAGLFGHVLICVSRFGCLRSSHFCSKHKTKNFYHLSFPFLCNCPSRYMPIH</sequence>
<dbReference type="Proteomes" id="UP000694005">
    <property type="component" value="Chromosome A05"/>
</dbReference>
<dbReference type="EMBL" id="LS974621">
    <property type="protein sequence ID" value="CAG7878495.1"/>
    <property type="molecule type" value="Genomic_DNA"/>
</dbReference>
<protein>
    <submittedName>
        <fullName evidence="1">Uncharacterized protein</fullName>
    </submittedName>
</protein>
<gene>
    <name evidence="1" type="ORF">BRAPAZ1V2_A05P50160.2</name>
</gene>
<dbReference type="Gramene" id="A05p50160.2_BraZ1">
    <property type="protein sequence ID" value="A05p50160.2_BraZ1.CDS"/>
    <property type="gene ID" value="A05g50160.2_BraZ1"/>
</dbReference>
<dbReference type="AlphaFoldDB" id="A0A8D9DJH5"/>
<organism evidence="1 2">
    <name type="scientific">Brassica campestris</name>
    <name type="common">Field mustard</name>
    <dbReference type="NCBI Taxonomy" id="3711"/>
    <lineage>
        <taxon>Eukaryota</taxon>
        <taxon>Viridiplantae</taxon>
        <taxon>Streptophyta</taxon>
        <taxon>Embryophyta</taxon>
        <taxon>Tracheophyta</taxon>
        <taxon>Spermatophyta</taxon>
        <taxon>Magnoliopsida</taxon>
        <taxon>eudicotyledons</taxon>
        <taxon>Gunneridae</taxon>
        <taxon>Pentapetalae</taxon>
        <taxon>rosids</taxon>
        <taxon>malvids</taxon>
        <taxon>Brassicales</taxon>
        <taxon>Brassicaceae</taxon>
        <taxon>Brassiceae</taxon>
        <taxon>Brassica</taxon>
    </lineage>
</organism>
<evidence type="ECO:0000313" key="1">
    <source>
        <dbReference type="EMBL" id="CAG7878495.1"/>
    </source>
</evidence>
<reference evidence="1 2" key="1">
    <citation type="submission" date="2021-07" db="EMBL/GenBank/DDBJ databases">
        <authorList>
            <consortium name="Genoscope - CEA"/>
            <person name="William W."/>
        </authorList>
    </citation>
    <scope>NUCLEOTIDE SEQUENCE [LARGE SCALE GENOMIC DNA]</scope>
</reference>
<proteinExistence type="predicted"/>
<name>A0A8D9DJH5_BRACM</name>
<evidence type="ECO:0000313" key="2">
    <source>
        <dbReference type="Proteomes" id="UP000694005"/>
    </source>
</evidence>